<feature type="transmembrane region" description="Helical" evidence="5">
    <location>
        <begin position="179"/>
        <end position="200"/>
    </location>
</feature>
<dbReference type="Proteomes" id="UP000644756">
    <property type="component" value="Unassembled WGS sequence"/>
</dbReference>
<feature type="transmembrane region" description="Helical" evidence="5">
    <location>
        <begin position="442"/>
        <end position="460"/>
    </location>
</feature>
<feature type="transmembrane region" description="Helical" evidence="5">
    <location>
        <begin position="15"/>
        <end position="34"/>
    </location>
</feature>
<dbReference type="EMBL" id="BMGR01000002">
    <property type="protein sequence ID" value="GGF91762.1"/>
    <property type="molecule type" value="Genomic_DNA"/>
</dbReference>
<feature type="transmembrane region" description="Helical" evidence="5">
    <location>
        <begin position="405"/>
        <end position="436"/>
    </location>
</feature>
<protein>
    <recommendedName>
        <fullName evidence="5">NADH-quinone oxidoreductase subunit N</fullName>
        <ecNumber evidence="5">7.1.1.-</ecNumber>
    </recommendedName>
    <alternativeName>
        <fullName evidence="5">NADH dehydrogenase I subunit N</fullName>
    </alternativeName>
    <alternativeName>
        <fullName evidence="5">NDH-1 subunit N</fullName>
    </alternativeName>
</protein>
<keyword evidence="5" id="KW-0813">Transport</keyword>
<keyword evidence="5" id="KW-1278">Translocase</keyword>
<feature type="transmembrane region" description="Helical" evidence="5">
    <location>
        <begin position="125"/>
        <end position="142"/>
    </location>
</feature>
<proteinExistence type="inferred from homology"/>
<dbReference type="Pfam" id="PF00361">
    <property type="entry name" value="Proton_antipo_M"/>
    <property type="match status" value="1"/>
</dbReference>
<dbReference type="RefSeq" id="WP_188528960.1">
    <property type="nucleotide sequence ID" value="NZ_BMGR01000002.1"/>
</dbReference>
<sequence>MAYNDALGRLTWNDLAYLTPELTLVIAAILLTLIDLALPNRFSRQTIGWLSLSGLLLSLYFVVWHMLKMNPVGGEPGAVVRLLGDSYRIDDYASLMKIIFLVGAALIVLMSLGTVKRDDELPDKGEFYTLLLPAVLGAMIMASSGDLITIFVGMELLSITTYVLVGMRKKVTIGSEAAFKYVVIGGISSAIILFGMSYLYGVTGSTNLGLIALGLQNAVSQYPAFVYIAFFFMLGGLGMKIAAAPFHAWAPDVYQGASTPVTAFLAVISKAAALAVLFRIFYNTALFDTSYFKGGAAGSLGGDVFLAMKVLAVSAMIVGTTVALRQRNMKRMLALSGVANAGYLLVPISVGIVGFHSNNMSELLFYLIAYLFMNIGAFAVLAVVSRAAGHEELSGFAGLYYRAPWTAAAMIVMILSLAGLPVTGGFFGKLFILIGAAQMKDFWIVAIMVATSVISYYFYFSVIRQMFMRTSEGGGEIWIPVPTGLAIWICVGATIALGIFPNPVLDWLNTVFSLPGDLWVR</sequence>
<comment type="function">
    <text evidence="5">NDH-1 shuttles electrons from NADH, via FMN and iron-sulfur (Fe-S) centers, to quinones in the respiratory chain. The immediate electron acceptor for the enzyme in this species is believed to be a menaquinone. Couples the redox reaction to proton translocation (for every two electrons transferred, four hydrogen ions are translocated across the cytoplasmic membrane), and thus conserves the redox energy in a proton gradient.</text>
</comment>
<dbReference type="HAMAP" id="MF_00445">
    <property type="entry name" value="NDH1_NuoN_1"/>
    <property type="match status" value="1"/>
</dbReference>
<keyword evidence="5" id="KW-1003">Cell membrane</keyword>
<dbReference type="GO" id="GO:0042773">
    <property type="term" value="P:ATP synthesis coupled electron transport"/>
    <property type="evidence" value="ECO:0007669"/>
    <property type="project" value="InterPro"/>
</dbReference>
<reference evidence="8" key="2">
    <citation type="submission" date="2020-09" db="EMBL/GenBank/DDBJ databases">
        <authorList>
            <person name="Sun Q."/>
            <person name="Zhou Y."/>
        </authorList>
    </citation>
    <scope>NUCLEOTIDE SEQUENCE</scope>
    <source>
        <strain evidence="8">CGMCC 1.12987</strain>
    </source>
</reference>
<reference evidence="8" key="1">
    <citation type="journal article" date="2014" name="Int. J. Syst. Evol. Microbiol.">
        <title>Complete genome sequence of Corynebacterium casei LMG S-19264T (=DSM 44701T), isolated from a smear-ripened cheese.</title>
        <authorList>
            <consortium name="US DOE Joint Genome Institute (JGI-PGF)"/>
            <person name="Walter F."/>
            <person name="Albersmeier A."/>
            <person name="Kalinowski J."/>
            <person name="Ruckert C."/>
        </authorList>
    </citation>
    <scope>NUCLEOTIDE SEQUENCE</scope>
    <source>
        <strain evidence="8">CGMCC 1.12987</strain>
    </source>
</reference>
<feature type="domain" description="NADH:quinone oxidoreductase/Mrp antiporter transmembrane" evidence="7">
    <location>
        <begin position="144"/>
        <end position="455"/>
    </location>
</feature>
<feature type="transmembrane region" description="Helical" evidence="5">
    <location>
        <begin position="363"/>
        <end position="384"/>
    </location>
</feature>
<keyword evidence="2 5" id="KW-0812">Transmembrane</keyword>
<feature type="transmembrane region" description="Helical" evidence="5">
    <location>
        <begin position="333"/>
        <end position="357"/>
    </location>
</feature>
<feature type="transmembrane region" description="Helical" evidence="5">
    <location>
        <begin position="46"/>
        <end position="67"/>
    </location>
</feature>
<evidence type="ECO:0000256" key="2">
    <source>
        <dbReference type="ARBA" id="ARBA00022692"/>
    </source>
</evidence>
<evidence type="ECO:0000256" key="4">
    <source>
        <dbReference type="ARBA" id="ARBA00023136"/>
    </source>
</evidence>
<organism evidence="8 9">
    <name type="scientific">Paenibacillus abyssi</name>
    <dbReference type="NCBI Taxonomy" id="1340531"/>
    <lineage>
        <taxon>Bacteria</taxon>
        <taxon>Bacillati</taxon>
        <taxon>Bacillota</taxon>
        <taxon>Bacilli</taxon>
        <taxon>Bacillales</taxon>
        <taxon>Paenibacillaceae</taxon>
        <taxon>Paenibacillus</taxon>
    </lineage>
</organism>
<keyword evidence="5" id="KW-0874">Quinone</keyword>
<feature type="transmembrane region" description="Helical" evidence="5">
    <location>
        <begin position="302"/>
        <end position="324"/>
    </location>
</feature>
<dbReference type="NCBIfam" id="TIGR01770">
    <property type="entry name" value="NDH_I_N"/>
    <property type="match status" value="1"/>
</dbReference>
<evidence type="ECO:0000313" key="8">
    <source>
        <dbReference type="EMBL" id="GGF91762.1"/>
    </source>
</evidence>
<comment type="similarity">
    <text evidence="5">Belongs to the complex I subunit 2 family.</text>
</comment>
<keyword evidence="5" id="KW-0520">NAD</keyword>
<gene>
    <name evidence="5 8" type="primary">nuoN</name>
    <name evidence="8" type="ORF">GCM10010916_06380</name>
</gene>
<evidence type="ECO:0000256" key="1">
    <source>
        <dbReference type="ARBA" id="ARBA00004651"/>
    </source>
</evidence>
<feature type="transmembrane region" description="Helical" evidence="5">
    <location>
        <begin position="148"/>
        <end position="167"/>
    </location>
</feature>
<accession>A0A917CLH7</accession>
<dbReference type="GO" id="GO:0008137">
    <property type="term" value="F:NADH dehydrogenase (ubiquinone) activity"/>
    <property type="evidence" value="ECO:0007669"/>
    <property type="project" value="InterPro"/>
</dbReference>
<evidence type="ECO:0000259" key="7">
    <source>
        <dbReference type="Pfam" id="PF00361"/>
    </source>
</evidence>
<dbReference type="EC" id="7.1.1.-" evidence="5"/>
<evidence type="ECO:0000313" key="9">
    <source>
        <dbReference type="Proteomes" id="UP000644756"/>
    </source>
</evidence>
<dbReference type="AlphaFoldDB" id="A0A917CLH7"/>
<dbReference type="GO" id="GO:0048038">
    <property type="term" value="F:quinone binding"/>
    <property type="evidence" value="ECO:0007669"/>
    <property type="project" value="UniProtKB-KW"/>
</dbReference>
<comment type="caution">
    <text evidence="8">The sequence shown here is derived from an EMBL/GenBank/DDBJ whole genome shotgun (WGS) entry which is preliminary data.</text>
</comment>
<feature type="transmembrane region" description="Helical" evidence="5">
    <location>
        <begin position="481"/>
        <end position="500"/>
    </location>
</feature>
<dbReference type="PANTHER" id="PTHR22773">
    <property type="entry name" value="NADH DEHYDROGENASE"/>
    <property type="match status" value="1"/>
</dbReference>
<keyword evidence="3 5" id="KW-1133">Transmembrane helix</keyword>
<keyword evidence="4 5" id="KW-0472">Membrane</keyword>
<keyword evidence="9" id="KW-1185">Reference proteome</keyword>
<comment type="subunit">
    <text evidence="5">NDH-1 is composed of 14 different subunits. Subunits NuoA, H, J, K, L, M, N constitute the membrane sector of the complex.</text>
</comment>
<dbReference type="GO" id="GO:0050136">
    <property type="term" value="F:NADH dehydrogenase (quinone) (non-electrogenic) activity"/>
    <property type="evidence" value="ECO:0007669"/>
    <property type="project" value="UniProtKB-UniRule"/>
</dbReference>
<feature type="transmembrane region" description="Helical" evidence="5">
    <location>
        <begin position="261"/>
        <end position="282"/>
    </location>
</feature>
<dbReference type="GO" id="GO:0005886">
    <property type="term" value="C:plasma membrane"/>
    <property type="evidence" value="ECO:0007669"/>
    <property type="project" value="UniProtKB-SubCell"/>
</dbReference>
<dbReference type="InterPro" id="IPR010096">
    <property type="entry name" value="NADH-Q_OxRdtase_suN/2"/>
</dbReference>
<feature type="transmembrane region" description="Helical" evidence="5">
    <location>
        <begin position="224"/>
        <end position="249"/>
    </location>
</feature>
<comment type="catalytic activity">
    <reaction evidence="5">
        <text>a quinone + NADH + 5 H(+)(in) = a quinol + NAD(+) + 4 H(+)(out)</text>
        <dbReference type="Rhea" id="RHEA:57888"/>
        <dbReference type="ChEBI" id="CHEBI:15378"/>
        <dbReference type="ChEBI" id="CHEBI:24646"/>
        <dbReference type="ChEBI" id="CHEBI:57540"/>
        <dbReference type="ChEBI" id="CHEBI:57945"/>
        <dbReference type="ChEBI" id="CHEBI:132124"/>
    </reaction>
</comment>
<comment type="subcellular location">
    <subcellularLocation>
        <location evidence="1 5">Cell membrane</location>
        <topology evidence="1 5">Multi-pass membrane protein</topology>
    </subcellularLocation>
    <subcellularLocation>
        <location evidence="6">Membrane</location>
        <topology evidence="6">Multi-pass membrane protein</topology>
    </subcellularLocation>
</comment>
<evidence type="ECO:0000256" key="3">
    <source>
        <dbReference type="ARBA" id="ARBA00022989"/>
    </source>
</evidence>
<feature type="transmembrane region" description="Helical" evidence="5">
    <location>
        <begin position="92"/>
        <end position="113"/>
    </location>
</feature>
<dbReference type="InterPro" id="IPR001750">
    <property type="entry name" value="ND/Mrp_TM"/>
</dbReference>
<name>A0A917CLH7_9BACL</name>
<evidence type="ECO:0000256" key="6">
    <source>
        <dbReference type="RuleBase" id="RU000320"/>
    </source>
</evidence>
<evidence type="ECO:0000256" key="5">
    <source>
        <dbReference type="HAMAP-Rule" id="MF_00445"/>
    </source>
</evidence>